<evidence type="ECO:0000256" key="2">
    <source>
        <dbReference type="ARBA" id="ARBA00023172"/>
    </source>
</evidence>
<dbReference type="SMART" id="SM00559">
    <property type="entry name" value="Ku78"/>
    <property type="match status" value="1"/>
</dbReference>
<organism evidence="6 8">
    <name type="scientific">Amycolatopsis regifaucium</name>
    <dbReference type="NCBI Taxonomy" id="546365"/>
    <lineage>
        <taxon>Bacteria</taxon>
        <taxon>Bacillati</taxon>
        <taxon>Actinomycetota</taxon>
        <taxon>Actinomycetes</taxon>
        <taxon>Pseudonocardiales</taxon>
        <taxon>Pseudonocardiaceae</taxon>
        <taxon>Amycolatopsis</taxon>
    </lineage>
</organism>
<evidence type="ECO:0000256" key="4">
    <source>
        <dbReference type="SAM" id="MobiDB-lite"/>
    </source>
</evidence>
<dbReference type="EMBL" id="LOBU02000004">
    <property type="protein sequence ID" value="OKA10450.1"/>
    <property type="molecule type" value="Genomic_DNA"/>
</dbReference>
<dbReference type="EMBL" id="LQCI01000010">
    <property type="protein sequence ID" value="KZB85794.1"/>
    <property type="molecule type" value="Genomic_DNA"/>
</dbReference>
<dbReference type="NCBIfam" id="TIGR02772">
    <property type="entry name" value="Ku_bact"/>
    <property type="match status" value="1"/>
</dbReference>
<gene>
    <name evidence="3" type="primary">ku</name>
    <name evidence="7" type="ORF">ATP06_0203325</name>
    <name evidence="6" type="ORF">AVL48_30580</name>
</gene>
<comment type="function">
    <text evidence="3">With LigD forms a non-homologous end joining (NHEJ) DNA repair enzyme, which repairs dsDNA breaks with reduced fidelity. Binds linear dsDNA with 5'- and 3'- overhangs but not closed circular dsDNA nor ssDNA. Recruits and stimulates the ligase activity of LigD.</text>
</comment>
<keyword evidence="9" id="KW-1185">Reference proteome</keyword>
<comment type="subunit">
    <text evidence="3">Homodimer. Interacts with LigD.</text>
</comment>
<dbReference type="SUPFAM" id="SSF100939">
    <property type="entry name" value="SPOC domain-like"/>
    <property type="match status" value="1"/>
</dbReference>
<protein>
    <recommendedName>
        <fullName evidence="3">Non-homologous end joining protein Ku</fullName>
    </recommendedName>
</protein>
<dbReference type="FunFam" id="2.40.290.10:FF:000004">
    <property type="entry name" value="Non-homologous end joining protein Ku"/>
    <property type="match status" value="1"/>
</dbReference>
<dbReference type="GO" id="GO:0006310">
    <property type="term" value="P:DNA recombination"/>
    <property type="evidence" value="ECO:0007669"/>
    <property type="project" value="UniProtKB-KW"/>
</dbReference>
<feature type="region of interest" description="Disordered" evidence="4">
    <location>
        <begin position="255"/>
        <end position="325"/>
    </location>
</feature>
<dbReference type="GO" id="GO:0003690">
    <property type="term" value="F:double-stranded DNA binding"/>
    <property type="evidence" value="ECO:0007669"/>
    <property type="project" value="UniProtKB-UniRule"/>
</dbReference>
<dbReference type="CDD" id="cd00789">
    <property type="entry name" value="KU_like"/>
    <property type="match status" value="1"/>
</dbReference>
<dbReference type="Pfam" id="PF02735">
    <property type="entry name" value="Ku"/>
    <property type="match status" value="1"/>
</dbReference>
<evidence type="ECO:0000256" key="1">
    <source>
        <dbReference type="ARBA" id="ARBA00023125"/>
    </source>
</evidence>
<dbReference type="InterPro" id="IPR009187">
    <property type="entry name" value="Prok_Ku"/>
</dbReference>
<keyword evidence="2 3" id="KW-0233">DNA recombination</keyword>
<dbReference type="InterPro" id="IPR006164">
    <property type="entry name" value="DNA_bd_Ku70/Ku80"/>
</dbReference>
<name>A0A154MN81_9PSEU</name>
<accession>A0A154MN81</accession>
<feature type="domain" description="Ku" evidence="5">
    <location>
        <begin position="52"/>
        <end position="182"/>
    </location>
</feature>
<dbReference type="Proteomes" id="UP000076321">
    <property type="component" value="Unassembled WGS sequence"/>
</dbReference>
<reference evidence="6 8" key="1">
    <citation type="submission" date="2015-12" db="EMBL/GenBank/DDBJ databases">
        <title>Amycolatopsis regifaucium genome sequencing and assembly.</title>
        <authorList>
            <person name="Mayilraj S."/>
        </authorList>
    </citation>
    <scope>NUCLEOTIDE SEQUENCE [LARGE SCALE GENOMIC DNA]</scope>
    <source>
        <strain evidence="6 8">GY080</strain>
    </source>
</reference>
<comment type="caution">
    <text evidence="6">The sequence shown here is derived from an EMBL/GenBank/DDBJ whole genome shotgun (WGS) entry which is preliminary data.</text>
</comment>
<evidence type="ECO:0000259" key="5">
    <source>
        <dbReference type="SMART" id="SM00559"/>
    </source>
</evidence>
<evidence type="ECO:0000313" key="7">
    <source>
        <dbReference type="EMBL" id="OKA10450.1"/>
    </source>
</evidence>
<dbReference type="PANTHER" id="PTHR41251:SF1">
    <property type="entry name" value="NON-HOMOLOGOUS END JOINING PROTEIN KU"/>
    <property type="match status" value="1"/>
</dbReference>
<dbReference type="OrthoDB" id="9795084at2"/>
<keyword evidence="3" id="KW-0227">DNA damage</keyword>
<dbReference type="PANTHER" id="PTHR41251">
    <property type="entry name" value="NON-HOMOLOGOUS END JOINING PROTEIN KU"/>
    <property type="match status" value="1"/>
</dbReference>
<comment type="similarity">
    <text evidence="3">Belongs to the prokaryotic Ku family.</text>
</comment>
<evidence type="ECO:0000313" key="8">
    <source>
        <dbReference type="Proteomes" id="UP000076321"/>
    </source>
</evidence>
<proteinExistence type="inferred from homology"/>
<feature type="compositionally biased region" description="Basic and acidic residues" evidence="4">
    <location>
        <begin position="296"/>
        <end position="309"/>
    </location>
</feature>
<dbReference type="AlphaFoldDB" id="A0A154MN81"/>
<keyword evidence="1 3" id="KW-0238">DNA-binding</keyword>
<reference evidence="7 9" key="2">
    <citation type="submission" date="2016-11" db="EMBL/GenBank/DDBJ databases">
        <title>Genome sequencing of Amycolatopsis regifaucium.</title>
        <authorList>
            <person name="Mayilraj S."/>
            <person name="Kaur N."/>
        </authorList>
    </citation>
    <scope>NUCLEOTIDE SEQUENCE [LARGE SCALE GENOMIC DNA]</scope>
    <source>
        <strain evidence="7 9">GY080</strain>
    </source>
</reference>
<sequence>MRPVWSGSLSLGLVTVPVRLYSAVEDHTVHFRQFQRGTEDRIRYRRVNERTGKEVDYDDIVKGYELDSGEYVVVEPEELDEIAPGRSKSLDIESFVELAAIDPMFFDKTYWLAPAKEEFERPYALLLEAMRSSGRAGIAKFVMRGREYLALVRSGDGLMVLNTLHFAADLRDPAEQLPELPGKAQARGKELDMALNLIDAMSDDWRPEEYHDTYTDRVRKLINAKKKGETITPATEPGEPTKVVDLFEALSKSVESGKAKKKGSGGKAATAKKSPAKKSPAKKAPAQKDLSSLSKADLEKLARERDIKGRSKMTRAGLEKALKAS</sequence>
<dbReference type="Gene3D" id="2.40.290.10">
    <property type="match status" value="1"/>
</dbReference>
<evidence type="ECO:0000256" key="3">
    <source>
        <dbReference type="HAMAP-Rule" id="MF_01875"/>
    </source>
</evidence>
<dbReference type="Proteomes" id="UP000186883">
    <property type="component" value="Unassembled WGS sequence"/>
</dbReference>
<dbReference type="RefSeq" id="WP_061983310.1">
    <property type="nucleotide sequence ID" value="NZ_FOPQ01000013.1"/>
</dbReference>
<evidence type="ECO:0000313" key="6">
    <source>
        <dbReference type="EMBL" id="KZB85794.1"/>
    </source>
</evidence>
<dbReference type="HAMAP" id="MF_01875">
    <property type="entry name" value="Prokaryotic_Ku"/>
    <property type="match status" value="1"/>
</dbReference>
<dbReference type="InterPro" id="IPR016194">
    <property type="entry name" value="SPOC-like_C_dom_sf"/>
</dbReference>
<keyword evidence="3" id="KW-0234">DNA repair</keyword>
<evidence type="ECO:0000313" key="9">
    <source>
        <dbReference type="Proteomes" id="UP000186883"/>
    </source>
</evidence>
<dbReference type="GO" id="GO:0006303">
    <property type="term" value="P:double-strand break repair via nonhomologous end joining"/>
    <property type="evidence" value="ECO:0007669"/>
    <property type="project" value="UniProtKB-UniRule"/>
</dbReference>
<dbReference type="PIRSF" id="PIRSF006493">
    <property type="entry name" value="Prok_Ku"/>
    <property type="match status" value="1"/>
</dbReference>